<organism evidence="4">
    <name type="scientific">Hydatigena taeniaeformis</name>
    <name type="common">Feline tapeworm</name>
    <name type="synonym">Taenia taeniaeformis</name>
    <dbReference type="NCBI Taxonomy" id="6205"/>
    <lineage>
        <taxon>Eukaryota</taxon>
        <taxon>Metazoa</taxon>
        <taxon>Spiralia</taxon>
        <taxon>Lophotrochozoa</taxon>
        <taxon>Platyhelminthes</taxon>
        <taxon>Cestoda</taxon>
        <taxon>Eucestoda</taxon>
        <taxon>Cyclophyllidea</taxon>
        <taxon>Taeniidae</taxon>
        <taxon>Hydatigera</taxon>
    </lineage>
</organism>
<dbReference type="Gene3D" id="2.60.40.10">
    <property type="entry name" value="Immunoglobulins"/>
    <property type="match status" value="1"/>
</dbReference>
<evidence type="ECO:0000313" key="3">
    <source>
        <dbReference type="Proteomes" id="UP000274429"/>
    </source>
</evidence>
<dbReference type="Proteomes" id="UP000274429">
    <property type="component" value="Unassembled WGS sequence"/>
</dbReference>
<evidence type="ECO:0000259" key="1">
    <source>
        <dbReference type="PROSITE" id="PS50853"/>
    </source>
</evidence>
<dbReference type="Pfam" id="PF00041">
    <property type="entry name" value="fn3"/>
    <property type="match status" value="1"/>
</dbReference>
<dbReference type="SUPFAM" id="SSF49265">
    <property type="entry name" value="Fibronectin type III"/>
    <property type="match status" value="1"/>
</dbReference>
<feature type="domain" description="Fibronectin type-III" evidence="1">
    <location>
        <begin position="164"/>
        <end position="261"/>
    </location>
</feature>
<dbReference type="AlphaFoldDB" id="A0A0R3XD98"/>
<dbReference type="CDD" id="cd00063">
    <property type="entry name" value="FN3"/>
    <property type="match status" value="1"/>
</dbReference>
<gene>
    <name evidence="2" type="ORF">TTAC_LOCUS11508</name>
</gene>
<reference evidence="4" key="1">
    <citation type="submission" date="2017-02" db="UniProtKB">
        <authorList>
            <consortium name="WormBaseParasite"/>
        </authorList>
    </citation>
    <scope>IDENTIFICATION</scope>
</reference>
<dbReference type="SMART" id="SM00060">
    <property type="entry name" value="FN3"/>
    <property type="match status" value="1"/>
</dbReference>
<dbReference type="WBParaSite" id="TTAC_0001152501-mRNA-1">
    <property type="protein sequence ID" value="TTAC_0001152501-mRNA-1"/>
    <property type="gene ID" value="TTAC_0001152501"/>
</dbReference>
<accession>A0A0R3XD98</accession>
<reference evidence="2 3" key="2">
    <citation type="submission" date="2018-11" db="EMBL/GenBank/DDBJ databases">
        <authorList>
            <consortium name="Pathogen Informatics"/>
        </authorList>
    </citation>
    <scope>NUCLEOTIDE SEQUENCE [LARGE SCALE GENOMIC DNA]</scope>
</reference>
<sequence length="262" mass="29251">WQAPLHVPSTRVYDFIKLKPGQTISASVCARNEPDVAVKFEYVGALSPVETVSTPLLHGGMKKPTFEAKYYAEEQELHLLIHEPENVDGEFGGIEIFTKSGTNLEEAEWRSSVVLQQSERSYVIENVNPSTAYAVTVQGHVLPDRGSEMADPLEFEILPRESSVPRNVVLKAVDPFTVRVAWDPPAQPYGSIIGYTIEWSVDNAWKKSVHLVLSRVHFFSRLEPGQTVSALVCAHNRPNVSTKFEYISAFSPIQTVSTLRLE</sequence>
<dbReference type="InterPro" id="IPR036116">
    <property type="entry name" value="FN3_sf"/>
</dbReference>
<evidence type="ECO:0000313" key="2">
    <source>
        <dbReference type="EMBL" id="VDM36794.1"/>
    </source>
</evidence>
<dbReference type="PROSITE" id="PS50853">
    <property type="entry name" value="FN3"/>
    <property type="match status" value="1"/>
</dbReference>
<protein>
    <submittedName>
        <fullName evidence="4">Fibronectin type-III domain-containing protein</fullName>
    </submittedName>
</protein>
<proteinExistence type="predicted"/>
<dbReference type="InterPro" id="IPR003961">
    <property type="entry name" value="FN3_dom"/>
</dbReference>
<keyword evidence="3" id="KW-1185">Reference proteome</keyword>
<dbReference type="OrthoDB" id="6244967at2759"/>
<dbReference type="EMBL" id="UYWX01024587">
    <property type="protein sequence ID" value="VDM36794.1"/>
    <property type="molecule type" value="Genomic_DNA"/>
</dbReference>
<name>A0A0R3XD98_HYDTA</name>
<dbReference type="InterPro" id="IPR013783">
    <property type="entry name" value="Ig-like_fold"/>
</dbReference>
<evidence type="ECO:0000313" key="4">
    <source>
        <dbReference type="WBParaSite" id="TTAC_0001152501-mRNA-1"/>
    </source>
</evidence>